<dbReference type="PIRSF" id="PIRSF002419">
    <property type="entry name" value="Tetraspanin"/>
    <property type="match status" value="1"/>
</dbReference>
<dbReference type="GO" id="GO:0005886">
    <property type="term" value="C:plasma membrane"/>
    <property type="evidence" value="ECO:0007669"/>
    <property type="project" value="TreeGrafter"/>
</dbReference>
<keyword evidence="3 7" id="KW-0812">Transmembrane</keyword>
<sequence>MSVATMLLVNSESNAADAAALAKLDLSALVVTHVEVAVFAVGLALFIVTFFGCVGALRENTVLLRMYSYVLGVLIVASVFGGIVVFFMPGEVRRVITQTMTLSLVMAYRETSESEQIVDALQRQLQCCGMTDLRFRDWNNNIYFSCRADNPSHDRCSVPHSCCKTNATTVGLQSLHCGRGVLNMTDNQAWHVVHLQSCPDAAHRYLRENVTIIGGCCLIAAIILSFVDMMASSVIGEIETIHRIYGRMRVASFQRT</sequence>
<evidence type="ECO:0000256" key="1">
    <source>
        <dbReference type="ARBA" id="ARBA00004141"/>
    </source>
</evidence>
<dbReference type="SUPFAM" id="SSF48652">
    <property type="entry name" value="Tetraspanin"/>
    <property type="match status" value="1"/>
</dbReference>
<dbReference type="PRINTS" id="PR00259">
    <property type="entry name" value="TMFOUR"/>
</dbReference>
<comment type="caution">
    <text evidence="7">Lacks conserved residue(s) required for the propagation of feature annotation.</text>
</comment>
<dbReference type="Proteomes" id="UP001321473">
    <property type="component" value="Unassembled WGS sequence"/>
</dbReference>
<evidence type="ECO:0000256" key="2">
    <source>
        <dbReference type="ARBA" id="ARBA00006840"/>
    </source>
</evidence>
<evidence type="ECO:0000313" key="8">
    <source>
        <dbReference type="EMBL" id="KAK8759322.1"/>
    </source>
</evidence>
<evidence type="ECO:0000256" key="4">
    <source>
        <dbReference type="ARBA" id="ARBA00022989"/>
    </source>
</evidence>
<reference evidence="8 9" key="1">
    <citation type="journal article" date="2023" name="Arcadia Sci">
        <title>De novo assembly of a long-read Amblyomma americanum tick genome.</title>
        <authorList>
            <person name="Chou S."/>
            <person name="Poskanzer K.E."/>
            <person name="Rollins M."/>
            <person name="Thuy-Boun P.S."/>
        </authorList>
    </citation>
    <scope>NUCLEOTIDE SEQUENCE [LARGE SCALE GENOMIC DNA]</scope>
    <source>
        <strain evidence="8">F_SG_1</strain>
        <tissue evidence="8">Salivary glands</tissue>
    </source>
</reference>
<dbReference type="EMBL" id="JARKHS020033177">
    <property type="protein sequence ID" value="KAK8759322.1"/>
    <property type="molecule type" value="Genomic_DNA"/>
</dbReference>
<dbReference type="InterPro" id="IPR008952">
    <property type="entry name" value="Tetraspanin_EC2_sf"/>
</dbReference>
<dbReference type="Gene3D" id="1.10.1450.10">
    <property type="entry name" value="Tetraspanin"/>
    <property type="match status" value="1"/>
</dbReference>
<evidence type="ECO:0000256" key="7">
    <source>
        <dbReference type="RuleBase" id="RU361218"/>
    </source>
</evidence>
<keyword evidence="4 7" id="KW-1133">Transmembrane helix</keyword>
<dbReference type="PANTHER" id="PTHR19282">
    <property type="entry name" value="TETRASPANIN"/>
    <property type="match status" value="1"/>
</dbReference>
<keyword evidence="5 7" id="KW-0472">Membrane</keyword>
<comment type="subcellular location">
    <subcellularLocation>
        <location evidence="1 7">Membrane</location>
        <topology evidence="1 7">Multi-pass membrane protein</topology>
    </subcellularLocation>
</comment>
<proteinExistence type="inferred from homology"/>
<feature type="disulfide bond" evidence="6">
    <location>
        <begin position="127"/>
        <end position="162"/>
    </location>
</feature>
<accession>A0AAQ4DA32</accession>
<feature type="transmembrane region" description="Helical" evidence="7">
    <location>
        <begin position="69"/>
        <end position="88"/>
    </location>
</feature>
<organism evidence="8 9">
    <name type="scientific">Amblyomma americanum</name>
    <name type="common">Lone star tick</name>
    <dbReference type="NCBI Taxonomy" id="6943"/>
    <lineage>
        <taxon>Eukaryota</taxon>
        <taxon>Metazoa</taxon>
        <taxon>Ecdysozoa</taxon>
        <taxon>Arthropoda</taxon>
        <taxon>Chelicerata</taxon>
        <taxon>Arachnida</taxon>
        <taxon>Acari</taxon>
        <taxon>Parasitiformes</taxon>
        <taxon>Ixodida</taxon>
        <taxon>Ixodoidea</taxon>
        <taxon>Ixodidae</taxon>
        <taxon>Amblyomminae</taxon>
        <taxon>Amblyomma</taxon>
    </lineage>
</organism>
<dbReference type="InterPro" id="IPR000301">
    <property type="entry name" value="Tetraspanin_animals"/>
</dbReference>
<name>A0AAQ4DA32_AMBAM</name>
<feature type="transmembrane region" description="Helical" evidence="7">
    <location>
        <begin position="34"/>
        <end position="57"/>
    </location>
</feature>
<evidence type="ECO:0000313" key="9">
    <source>
        <dbReference type="Proteomes" id="UP001321473"/>
    </source>
</evidence>
<evidence type="ECO:0000256" key="5">
    <source>
        <dbReference type="ARBA" id="ARBA00023136"/>
    </source>
</evidence>
<dbReference type="AlphaFoldDB" id="A0AAQ4DA32"/>
<evidence type="ECO:0000256" key="6">
    <source>
        <dbReference type="PIRSR" id="PIRSR002419-1"/>
    </source>
</evidence>
<feature type="transmembrane region" description="Helical" evidence="7">
    <location>
        <begin position="212"/>
        <end position="238"/>
    </location>
</feature>
<dbReference type="InterPro" id="IPR018499">
    <property type="entry name" value="Tetraspanin/Peripherin"/>
</dbReference>
<comment type="caution">
    <text evidence="8">The sequence shown here is derived from an EMBL/GenBank/DDBJ whole genome shotgun (WGS) entry which is preliminary data.</text>
</comment>
<feature type="disulfide bond" evidence="6">
    <location>
        <begin position="128"/>
        <end position="146"/>
    </location>
</feature>
<protein>
    <recommendedName>
        <fullName evidence="7">Tetraspanin</fullName>
    </recommendedName>
</protein>
<gene>
    <name evidence="8" type="ORF">V5799_003048</name>
</gene>
<comment type="similarity">
    <text evidence="2 7">Belongs to the tetraspanin (TM4SF) family.</text>
</comment>
<keyword evidence="6" id="KW-1015">Disulfide bond</keyword>
<dbReference type="Pfam" id="PF00335">
    <property type="entry name" value="Tetraspanin"/>
    <property type="match status" value="1"/>
</dbReference>
<dbReference type="PANTHER" id="PTHR19282:SF431">
    <property type="entry name" value="TETRASPANIN 26A, ISOFORM B-RELATED"/>
    <property type="match status" value="1"/>
</dbReference>
<keyword evidence="9" id="KW-1185">Reference proteome</keyword>
<evidence type="ECO:0000256" key="3">
    <source>
        <dbReference type="ARBA" id="ARBA00022692"/>
    </source>
</evidence>